<keyword evidence="1" id="KW-1133">Transmembrane helix</keyword>
<evidence type="ECO:0000313" key="3">
    <source>
        <dbReference type="RefSeq" id="XP_004489823.1"/>
    </source>
</evidence>
<feature type="transmembrane region" description="Helical" evidence="1">
    <location>
        <begin position="80"/>
        <end position="100"/>
    </location>
</feature>
<evidence type="ECO:0000313" key="2">
    <source>
        <dbReference type="Proteomes" id="UP000087171"/>
    </source>
</evidence>
<feature type="transmembrane region" description="Helical" evidence="1">
    <location>
        <begin position="106"/>
        <end position="130"/>
    </location>
</feature>
<proteinExistence type="predicted"/>
<reference evidence="3" key="2">
    <citation type="submission" date="2025-08" db="UniProtKB">
        <authorList>
            <consortium name="RefSeq"/>
        </authorList>
    </citation>
    <scope>IDENTIFICATION</scope>
    <source>
        <tissue evidence="3">Etiolated seedlings</tissue>
    </source>
</reference>
<reference evidence="2" key="1">
    <citation type="journal article" date="2013" name="Nat. Biotechnol.">
        <title>Draft genome sequence of chickpea (Cicer arietinum) provides a resource for trait improvement.</title>
        <authorList>
            <person name="Varshney R.K."/>
            <person name="Song C."/>
            <person name="Saxena R.K."/>
            <person name="Azam S."/>
            <person name="Yu S."/>
            <person name="Sharpe A.G."/>
            <person name="Cannon S."/>
            <person name="Baek J."/>
            <person name="Rosen B.D."/>
            <person name="Tar'an B."/>
            <person name="Millan T."/>
            <person name="Zhang X."/>
            <person name="Ramsay L.D."/>
            <person name="Iwata A."/>
            <person name="Wang Y."/>
            <person name="Nelson W."/>
            <person name="Farmer A.D."/>
            <person name="Gaur P.M."/>
            <person name="Soderlund C."/>
            <person name="Penmetsa R.V."/>
            <person name="Xu C."/>
            <person name="Bharti A.K."/>
            <person name="He W."/>
            <person name="Winter P."/>
            <person name="Zhao S."/>
            <person name="Hane J.K."/>
            <person name="Carrasquilla-Garcia N."/>
            <person name="Condie J.A."/>
            <person name="Upadhyaya H.D."/>
            <person name="Luo M.C."/>
            <person name="Thudi M."/>
            <person name="Gowda C.L."/>
            <person name="Singh N.P."/>
            <person name="Lichtenzveig J."/>
            <person name="Gali K.K."/>
            <person name="Rubio J."/>
            <person name="Nadarajan N."/>
            <person name="Dolezel J."/>
            <person name="Bansal K.C."/>
            <person name="Xu X."/>
            <person name="Edwards D."/>
            <person name="Zhang G."/>
            <person name="Kahl G."/>
            <person name="Gil J."/>
            <person name="Singh K.B."/>
            <person name="Datta S.K."/>
            <person name="Jackson S.A."/>
            <person name="Wang J."/>
            <person name="Cook D.R."/>
        </authorList>
    </citation>
    <scope>NUCLEOTIDE SEQUENCE [LARGE SCALE GENOMIC DNA]</scope>
    <source>
        <strain evidence="2">cv. CDC Frontier</strain>
    </source>
</reference>
<dbReference type="OrthoDB" id="419711at2759"/>
<keyword evidence="2" id="KW-1185">Reference proteome</keyword>
<dbReference type="KEGG" id="cam:101493790"/>
<organism evidence="2 3">
    <name type="scientific">Cicer arietinum</name>
    <name type="common">Chickpea</name>
    <name type="synonym">Garbanzo</name>
    <dbReference type="NCBI Taxonomy" id="3827"/>
    <lineage>
        <taxon>Eukaryota</taxon>
        <taxon>Viridiplantae</taxon>
        <taxon>Streptophyta</taxon>
        <taxon>Embryophyta</taxon>
        <taxon>Tracheophyta</taxon>
        <taxon>Spermatophyta</taxon>
        <taxon>Magnoliopsida</taxon>
        <taxon>eudicotyledons</taxon>
        <taxon>Gunneridae</taxon>
        <taxon>Pentapetalae</taxon>
        <taxon>rosids</taxon>
        <taxon>fabids</taxon>
        <taxon>Fabales</taxon>
        <taxon>Fabaceae</taxon>
        <taxon>Papilionoideae</taxon>
        <taxon>50 kb inversion clade</taxon>
        <taxon>NPAAA clade</taxon>
        <taxon>Hologalegina</taxon>
        <taxon>IRL clade</taxon>
        <taxon>Cicereae</taxon>
        <taxon>Cicer</taxon>
    </lineage>
</organism>
<accession>A0A1S2XID8</accession>
<keyword evidence="1" id="KW-0472">Membrane</keyword>
<gene>
    <name evidence="3" type="primary">LOC101493790</name>
</gene>
<sequence length="330" mass="38540">MTTDTNTLSYWLNWRFFLCALWILISVTIGSFFIWKYEEFNKSRKEKRVEERRRQESVGLLYEHEAWNTCLKGIHPSWLLVYRIVSFFVLLGLLIANVAVDGGGIFYFYTQWTFTLVTIYFGLASCFSFYQSCFNRDKFERNTLDAERGAYVAPALDGNADIPTLTKSSYDYRKSLSQNTAGVWGYVIQIIFQTCAGASMLTDIVFWLILYPFMTPKDFRLDIFTVGMHSVNALLLLGETSLNCMRFPVFRFAYFILWTATFVIFQWIIHSVVSLWWPYPFLDLSSPYAPLWYLAVGIMHIPCYGIFALIVKLKHLWLSRMCPGSCQFVR</sequence>
<feature type="transmembrane region" description="Helical" evidence="1">
    <location>
        <begin position="183"/>
        <end position="211"/>
    </location>
</feature>
<dbReference type="GeneID" id="101493790"/>
<dbReference type="eggNOG" id="ENOG502QTZM">
    <property type="taxonomic scope" value="Eukaryota"/>
</dbReference>
<feature type="transmembrane region" description="Helical" evidence="1">
    <location>
        <begin position="254"/>
        <end position="279"/>
    </location>
</feature>
<dbReference type="AlphaFoldDB" id="A0A1S2XID8"/>
<dbReference type="RefSeq" id="XP_004489823.1">
    <property type="nucleotide sequence ID" value="XM_004489766.3"/>
</dbReference>
<evidence type="ECO:0000256" key="1">
    <source>
        <dbReference type="SAM" id="Phobius"/>
    </source>
</evidence>
<keyword evidence="1" id="KW-0812">Transmembrane</keyword>
<feature type="transmembrane region" description="Helical" evidence="1">
    <location>
        <begin position="223"/>
        <end position="242"/>
    </location>
</feature>
<dbReference type="Proteomes" id="UP000087171">
    <property type="component" value="Chromosome Ca2"/>
</dbReference>
<dbReference type="PANTHER" id="PTHR12242">
    <property type="entry name" value="OS02G0130600 PROTEIN-RELATED"/>
    <property type="match status" value="1"/>
</dbReference>
<protein>
    <submittedName>
        <fullName evidence="3">Uncharacterized protein LOC101493790</fullName>
    </submittedName>
</protein>
<feature type="transmembrane region" description="Helical" evidence="1">
    <location>
        <begin position="12"/>
        <end position="35"/>
    </location>
</feature>
<dbReference type="PaxDb" id="3827-XP_004489823.1"/>
<dbReference type="GO" id="GO:0016020">
    <property type="term" value="C:membrane"/>
    <property type="evidence" value="ECO:0007669"/>
    <property type="project" value="TreeGrafter"/>
</dbReference>
<feature type="transmembrane region" description="Helical" evidence="1">
    <location>
        <begin position="291"/>
        <end position="311"/>
    </location>
</feature>
<dbReference type="PANTHER" id="PTHR12242:SF32">
    <property type="entry name" value="PROTEIN, PUTATIVE-RELATED"/>
    <property type="match status" value="1"/>
</dbReference>
<name>A0A1S2XID8_CICAR</name>